<gene>
    <name evidence="4 5" type="primary">fliW</name>
    <name evidence="5" type="ORF">OEV98_05390</name>
</gene>
<dbReference type="InterPro" id="IPR024046">
    <property type="entry name" value="Flagellar_assmbl_FliW_dom_sf"/>
</dbReference>
<evidence type="ECO:0000256" key="3">
    <source>
        <dbReference type="ARBA" id="ARBA00022845"/>
    </source>
</evidence>
<evidence type="ECO:0000256" key="2">
    <source>
        <dbReference type="ARBA" id="ARBA00022795"/>
    </source>
</evidence>
<keyword evidence="2 4" id="KW-1005">Bacterial flagellum biogenesis</keyword>
<dbReference type="GO" id="GO:0006417">
    <property type="term" value="P:regulation of translation"/>
    <property type="evidence" value="ECO:0007669"/>
    <property type="project" value="UniProtKB-KW"/>
</dbReference>
<dbReference type="PANTHER" id="PTHR39190:SF1">
    <property type="entry name" value="FLAGELLAR ASSEMBLY FACTOR FLIW"/>
    <property type="match status" value="1"/>
</dbReference>
<dbReference type="Pfam" id="PF02623">
    <property type="entry name" value="FliW"/>
    <property type="match status" value="1"/>
</dbReference>
<evidence type="ECO:0000313" key="6">
    <source>
        <dbReference type="Proteomes" id="UP001209318"/>
    </source>
</evidence>
<protein>
    <recommendedName>
        <fullName evidence="4">Flagellar assembly factor FliW</fullName>
    </recommendedName>
</protein>
<name>A0AAE3IR04_9BACI</name>
<dbReference type="EMBL" id="JAOUSF010000002">
    <property type="protein sequence ID" value="MCU9612983.1"/>
    <property type="molecule type" value="Genomic_DNA"/>
</dbReference>
<comment type="caution">
    <text evidence="5">The sequence shown here is derived from an EMBL/GenBank/DDBJ whole genome shotgun (WGS) entry which is preliminary data.</text>
</comment>
<organism evidence="5 6">
    <name type="scientific">Perspicuibacillus lycopersici</name>
    <dbReference type="NCBI Taxonomy" id="1325689"/>
    <lineage>
        <taxon>Bacteria</taxon>
        <taxon>Bacillati</taxon>
        <taxon>Bacillota</taxon>
        <taxon>Bacilli</taxon>
        <taxon>Bacillales</taxon>
        <taxon>Bacillaceae</taxon>
        <taxon>Perspicuibacillus</taxon>
    </lineage>
</organism>
<dbReference type="Proteomes" id="UP001209318">
    <property type="component" value="Unassembled WGS sequence"/>
</dbReference>
<dbReference type="PANTHER" id="PTHR39190">
    <property type="entry name" value="FLAGELLAR ASSEMBLY FACTOR FLIW"/>
    <property type="match status" value="1"/>
</dbReference>
<keyword evidence="3 4" id="KW-0810">Translation regulation</keyword>
<keyword evidence="5" id="KW-0969">Cilium</keyword>
<keyword evidence="5" id="KW-0282">Flagellum</keyword>
<dbReference type="AlphaFoldDB" id="A0AAE3IR04"/>
<dbReference type="RefSeq" id="WP_263072190.1">
    <property type="nucleotide sequence ID" value="NZ_JAOUSF010000002.1"/>
</dbReference>
<keyword evidence="1 4" id="KW-0963">Cytoplasm</keyword>
<evidence type="ECO:0000313" key="5">
    <source>
        <dbReference type="EMBL" id="MCU9612983.1"/>
    </source>
</evidence>
<keyword evidence="4" id="KW-0143">Chaperone</keyword>
<proteinExistence type="inferred from homology"/>
<keyword evidence="6" id="KW-1185">Reference proteome</keyword>
<dbReference type="InterPro" id="IPR003775">
    <property type="entry name" value="Flagellar_assembly_factor_FliW"/>
</dbReference>
<keyword evidence="5" id="KW-0966">Cell projection</keyword>
<dbReference type="Gene3D" id="2.30.290.10">
    <property type="entry name" value="BH3618-like"/>
    <property type="match status" value="1"/>
</dbReference>
<dbReference type="NCBIfam" id="NF009793">
    <property type="entry name" value="PRK13285.1-1"/>
    <property type="match status" value="1"/>
</dbReference>
<evidence type="ECO:0000256" key="1">
    <source>
        <dbReference type="ARBA" id="ARBA00022490"/>
    </source>
</evidence>
<reference evidence="5" key="1">
    <citation type="submission" date="2022-10" db="EMBL/GenBank/DDBJ databases">
        <title>Description of Fervidibacillus gen. nov. in the family Fervidibacillaceae fam. nov. with two species, Fervidibacillus albus sp. nov., and Fervidibacillus halotolerans sp. nov., isolated from tidal flat sediments.</title>
        <authorList>
            <person name="Kwon K.K."/>
            <person name="Yang S.-H."/>
        </authorList>
    </citation>
    <scope>NUCLEOTIDE SEQUENCE</scope>
    <source>
        <strain evidence="5">JCM 19140</strain>
    </source>
</reference>
<evidence type="ECO:0000256" key="4">
    <source>
        <dbReference type="HAMAP-Rule" id="MF_01185"/>
    </source>
</evidence>
<dbReference type="GO" id="GO:0005737">
    <property type="term" value="C:cytoplasm"/>
    <property type="evidence" value="ECO:0007669"/>
    <property type="project" value="UniProtKB-SubCell"/>
</dbReference>
<comment type="subunit">
    <text evidence="4">Interacts with translational regulator CsrA and flagellin(s).</text>
</comment>
<accession>A0AAE3IR04</accession>
<comment type="function">
    <text evidence="4">Acts as an anti-CsrA protein, binds CsrA and prevents it from repressing translation of its target genes, one of which is flagellin. Binds to flagellin and participates in the assembly of the flagellum.</text>
</comment>
<sequence length="147" mass="16795">MKLQTKYFGEISIEDKEIICFENGIPGFLEEKEFIFLPLTDGSIYYVMQSVRTAELAFIVTDPFVFFKSYDFTLDDATVDQLAIQKPTDVKVWTILTLHDPFENTTANLQGPIIIHSKNRQAKQVILNNPSYTTKHRLFTNPAAVKG</sequence>
<comment type="similarity">
    <text evidence="4">Belongs to the FliW family.</text>
</comment>
<comment type="subcellular location">
    <subcellularLocation>
        <location evidence="4">Cytoplasm</location>
    </subcellularLocation>
</comment>
<dbReference type="SUPFAM" id="SSF141457">
    <property type="entry name" value="BH3618-like"/>
    <property type="match status" value="1"/>
</dbReference>
<dbReference type="GO" id="GO:0044780">
    <property type="term" value="P:bacterial-type flagellum assembly"/>
    <property type="evidence" value="ECO:0007669"/>
    <property type="project" value="UniProtKB-UniRule"/>
</dbReference>
<dbReference type="HAMAP" id="MF_01185">
    <property type="entry name" value="FliW"/>
    <property type="match status" value="1"/>
</dbReference>